<evidence type="ECO:0000313" key="2">
    <source>
        <dbReference type="Proteomes" id="UP000233742"/>
    </source>
</evidence>
<proteinExistence type="predicted"/>
<protein>
    <submittedName>
        <fullName evidence="1">Uncharacterized protein</fullName>
    </submittedName>
</protein>
<evidence type="ECO:0000313" key="1">
    <source>
        <dbReference type="EMBL" id="AUH33982.1"/>
    </source>
</evidence>
<dbReference type="KEGG" id="paro:CUV01_11780"/>
<keyword evidence="2" id="KW-1185">Reference proteome</keyword>
<sequence>MTSLRTTALAFMIATGLAILGGSGLTHSHDDAAAAAEPRKDKPIAVGDVLSAGQLHIITEPGLYGLGRKVGKSEYAVSGGQLIRVDPKTLKVLSILRAQSEILD</sequence>
<dbReference type="AlphaFoldDB" id="A0A2K9F0U4"/>
<accession>A0A2K9F0U4</accession>
<gene>
    <name evidence="1" type="ORF">CUV01_11780</name>
</gene>
<dbReference type="Proteomes" id="UP000233742">
    <property type="component" value="Chromosome"/>
</dbReference>
<name>A0A2K9F0U4_9RHOB</name>
<reference evidence="1 2" key="1">
    <citation type="submission" date="2017-12" db="EMBL/GenBank/DDBJ databases">
        <authorList>
            <person name="Hurst M.R.H."/>
        </authorList>
    </citation>
    <scope>NUCLEOTIDE SEQUENCE [LARGE SCALE GENOMIC DNA]</scope>
    <source>
        <strain evidence="1 2">BM15</strain>
    </source>
</reference>
<dbReference type="EMBL" id="CP025408">
    <property type="protein sequence ID" value="AUH33982.1"/>
    <property type="molecule type" value="Genomic_DNA"/>
</dbReference>
<organism evidence="1 2">
    <name type="scientific">Paracoccus tegillarcae</name>
    <dbReference type="NCBI Taxonomy" id="1529068"/>
    <lineage>
        <taxon>Bacteria</taxon>
        <taxon>Pseudomonadati</taxon>
        <taxon>Pseudomonadota</taxon>
        <taxon>Alphaproteobacteria</taxon>
        <taxon>Rhodobacterales</taxon>
        <taxon>Paracoccaceae</taxon>
        <taxon>Paracoccus</taxon>
    </lineage>
</organism>
<dbReference type="OrthoDB" id="7779104at2"/>
<dbReference type="RefSeq" id="WP_101460647.1">
    <property type="nucleotide sequence ID" value="NZ_CP025408.1"/>
</dbReference>